<sequence length="367" mass="41413">MKRKVEADAHAHVLHTSKRTCNSQQDRASTLGCLAPPYTGIPFGEPEAKSIYAIMRQRHGSRLYVLPVAWTTEHLRLLECKFLEKEVPQNERKRQLPTTVGLQVSDDSTAAVKKIDTTRDFAIRAAMILSKPCAMEARGSTIVSILAACGIKALEKRTSLPFHFDRRVVHIQVDGIFGPNLATPSLAYIDLDRLHSLRGEHVRRKFMQGTIRREKENSPVAKLIEKNLHRLNPQNEIEDPYIVAALVALAQQQYRKWELRDNAAGVLHDDCAVVQPSVATSTTAPFREQEDSFLRPFKVHLLAVPGTIPRNLYLYAARIPPVFLDKFDQPSKFSPSGPIPIVYYSLPLRNARKLPKRLLRALRAPVE</sequence>
<protein>
    <submittedName>
        <fullName evidence="1">Uncharacterized protein</fullName>
    </submittedName>
</protein>
<proteinExistence type="predicted"/>
<dbReference type="Proteomes" id="UP001160390">
    <property type="component" value="Unassembled WGS sequence"/>
</dbReference>
<gene>
    <name evidence="1" type="ORF">CCHLO57077_00016698</name>
</gene>
<dbReference type="EMBL" id="CABFNP030001359">
    <property type="protein sequence ID" value="CAI6101010.1"/>
    <property type="molecule type" value="Genomic_DNA"/>
</dbReference>
<evidence type="ECO:0000313" key="1">
    <source>
        <dbReference type="EMBL" id="CAI6101010.1"/>
    </source>
</evidence>
<evidence type="ECO:0000313" key="2">
    <source>
        <dbReference type="Proteomes" id="UP001160390"/>
    </source>
</evidence>
<comment type="caution">
    <text evidence="1">The sequence shown here is derived from an EMBL/GenBank/DDBJ whole genome shotgun (WGS) entry which is preliminary data.</text>
</comment>
<name>A0AA35VUE1_9HYPO</name>
<keyword evidence="2" id="KW-1185">Reference proteome</keyword>
<accession>A0AA35VUE1</accession>
<dbReference type="AlphaFoldDB" id="A0AA35VUE1"/>
<organism evidence="1 2">
    <name type="scientific">Clonostachys chloroleuca</name>
    <dbReference type="NCBI Taxonomy" id="1926264"/>
    <lineage>
        <taxon>Eukaryota</taxon>
        <taxon>Fungi</taxon>
        <taxon>Dikarya</taxon>
        <taxon>Ascomycota</taxon>
        <taxon>Pezizomycotina</taxon>
        <taxon>Sordariomycetes</taxon>
        <taxon>Hypocreomycetidae</taxon>
        <taxon>Hypocreales</taxon>
        <taxon>Bionectriaceae</taxon>
        <taxon>Clonostachys</taxon>
    </lineage>
</organism>
<reference evidence="1" key="1">
    <citation type="submission" date="2023-01" db="EMBL/GenBank/DDBJ databases">
        <authorList>
            <person name="Piombo E."/>
        </authorList>
    </citation>
    <scope>NUCLEOTIDE SEQUENCE</scope>
</reference>